<protein>
    <submittedName>
        <fullName evidence="1">Uncharacterized protein</fullName>
    </submittedName>
</protein>
<dbReference type="EMBL" id="JACSZI010000175">
    <property type="protein sequence ID" value="MBF9674649.1"/>
    <property type="molecule type" value="Genomic_DNA"/>
</dbReference>
<reference evidence="1" key="1">
    <citation type="journal article" date="2020" name="J. Clin. Microbiol.">
        <title>Streptococcus pseudopneumoniae: Use of whole genome sequences to validate methods used for identification.</title>
        <authorList>
            <person name="Jensen C.S."/>
            <person name="Iversen K.H."/>
            <person name="Dargis R."/>
            <person name="Shewmaker P."/>
            <person name="Rasmussen S."/>
            <person name="Christensen J.J."/>
            <person name="Nielsen X.C."/>
        </authorList>
    </citation>
    <scope>NUCLEOTIDE SEQUENCE</scope>
    <source>
        <strain evidence="1">256-03</strain>
    </source>
</reference>
<dbReference type="RefSeq" id="WP_196313504.1">
    <property type="nucleotide sequence ID" value="NZ_JACSZI010000175.1"/>
</dbReference>
<proteinExistence type="predicted"/>
<feature type="non-terminal residue" evidence="1">
    <location>
        <position position="1"/>
    </location>
</feature>
<dbReference type="AlphaFoldDB" id="A0AAW4C9S1"/>
<evidence type="ECO:0000313" key="2">
    <source>
        <dbReference type="Proteomes" id="UP000743672"/>
    </source>
</evidence>
<sequence length="81" mass="9136">SALFSAIGSPQQSVQDYYIKSEINQGIEDVQNKASKKATEYIRMSYGDNLSFEDRVRYKRKASAELEAAGFTETQKAKVYS</sequence>
<comment type="caution">
    <text evidence="1">The sequence shown here is derived from an EMBL/GenBank/DDBJ whole genome shotgun (WGS) entry which is preliminary data.</text>
</comment>
<organism evidence="1 2">
    <name type="scientific">Streptococcus pseudopneumoniae</name>
    <dbReference type="NCBI Taxonomy" id="257758"/>
    <lineage>
        <taxon>Bacteria</taxon>
        <taxon>Bacillati</taxon>
        <taxon>Bacillota</taxon>
        <taxon>Bacilli</taxon>
        <taxon>Lactobacillales</taxon>
        <taxon>Streptococcaceae</taxon>
        <taxon>Streptococcus</taxon>
    </lineage>
</organism>
<name>A0AAW4C9S1_9STRE</name>
<accession>A0AAW4C9S1</accession>
<gene>
    <name evidence="1" type="ORF">IAI20_11645</name>
</gene>
<evidence type="ECO:0000313" key="1">
    <source>
        <dbReference type="EMBL" id="MBF9674649.1"/>
    </source>
</evidence>
<feature type="non-terminal residue" evidence="1">
    <location>
        <position position="81"/>
    </location>
</feature>
<dbReference type="Proteomes" id="UP000743672">
    <property type="component" value="Unassembled WGS sequence"/>
</dbReference>